<keyword evidence="3" id="KW-1185">Reference proteome</keyword>
<feature type="domain" description="DUF58" evidence="1">
    <location>
        <begin position="43"/>
        <end position="244"/>
    </location>
</feature>
<dbReference type="HOGENOM" id="CLU_054927_3_1_2"/>
<evidence type="ECO:0000313" key="3">
    <source>
        <dbReference type="Proteomes" id="UP000011867"/>
    </source>
</evidence>
<name>M1XLA9_NATM8</name>
<evidence type="ECO:0000259" key="1">
    <source>
        <dbReference type="Pfam" id="PF01882"/>
    </source>
</evidence>
<dbReference type="GeneID" id="14651772"/>
<dbReference type="KEGG" id="nmo:Nmlp_3255"/>
<evidence type="ECO:0000313" key="2">
    <source>
        <dbReference type="EMBL" id="CCQ37389.1"/>
    </source>
</evidence>
<dbReference type="AlphaFoldDB" id="M1XLA9"/>
<reference evidence="2 3" key="1">
    <citation type="journal article" date="2013" name="Genome Announc.">
        <title>Genome of the haloarchaeon Natronomonas moolapensis, a neutrophilic member of a previously haloalkaliphilic genus.</title>
        <authorList>
            <person name="Dyall-Smith M.L."/>
            <person name="Pfeiffer F."/>
            <person name="Oberwinkler T."/>
            <person name="Klee K."/>
            <person name="Rampp M."/>
            <person name="Palm P."/>
            <person name="Gross K."/>
            <person name="Schuster S.C."/>
            <person name="Oesterhelt D."/>
        </authorList>
    </citation>
    <scope>NUCLEOTIDE SEQUENCE [LARGE SCALE GENOMIC DNA]</scope>
    <source>
        <strain evidence="3">DSM 18674 / JCM 14361 / 8.8.11</strain>
    </source>
</reference>
<dbReference type="RefSeq" id="WP_015410132.1">
    <property type="nucleotide sequence ID" value="NC_020388.1"/>
</dbReference>
<dbReference type="eggNOG" id="arCOG02745">
    <property type="taxonomic scope" value="Archaea"/>
</dbReference>
<dbReference type="OrthoDB" id="3263at2157"/>
<dbReference type="STRING" id="268739.Nmlp_3255"/>
<gene>
    <name evidence="2" type="ordered locus">Nmlp_3255</name>
</gene>
<sequence length="284" mass="31722">MAIDPDFLATLDRFDASIDRRSSALQRGEQRSTEIGEGLVFSDHRQYVPGDDTRLIDWTVYARSDELYVRQFETERNLTVHVLLDRSESMAFADRSKFEFAAKIGLGYCYLFAAEHNDFRLSTLGARHERLDSGASTTGALLPVIDRLNEVALRGQADVETALSAYAETIASRSLVVIASDCLLDPEAFESGLAALSEHDVVVVHAVAPEELSPPVDGETIFEGLETETSLRTYFSPRKQRQYRKRLSAHWDAIESAAVAQGGEYVRATTDEPFYEAFERAWIG</sequence>
<dbReference type="InterPro" id="IPR002881">
    <property type="entry name" value="DUF58"/>
</dbReference>
<accession>M1XLA9</accession>
<dbReference type="SUPFAM" id="SSF53300">
    <property type="entry name" value="vWA-like"/>
    <property type="match status" value="1"/>
</dbReference>
<dbReference type="Proteomes" id="UP000011867">
    <property type="component" value="Chromosome"/>
</dbReference>
<dbReference type="InterPro" id="IPR036465">
    <property type="entry name" value="vWFA_dom_sf"/>
</dbReference>
<organism evidence="2 3">
    <name type="scientific">Natronomonas moolapensis (strain DSM 18674 / CECT 7526 / JCM 14361 / 8.8.11)</name>
    <dbReference type="NCBI Taxonomy" id="268739"/>
    <lineage>
        <taxon>Archaea</taxon>
        <taxon>Methanobacteriati</taxon>
        <taxon>Methanobacteriota</taxon>
        <taxon>Stenosarchaea group</taxon>
        <taxon>Halobacteria</taxon>
        <taxon>Halobacteriales</taxon>
        <taxon>Natronomonadaceae</taxon>
        <taxon>Natronomonas</taxon>
    </lineage>
</organism>
<dbReference type="PANTHER" id="PTHR33608">
    <property type="entry name" value="BLL2464 PROTEIN"/>
    <property type="match status" value="1"/>
</dbReference>
<proteinExistence type="predicted"/>
<dbReference type="EMBL" id="HF582854">
    <property type="protein sequence ID" value="CCQ37389.1"/>
    <property type="molecule type" value="Genomic_DNA"/>
</dbReference>
<protein>
    <recommendedName>
        <fullName evidence="1">DUF58 domain-containing protein</fullName>
    </recommendedName>
</protein>
<dbReference type="Pfam" id="PF01882">
    <property type="entry name" value="DUF58"/>
    <property type="match status" value="1"/>
</dbReference>
<dbReference type="PANTHER" id="PTHR33608:SF6">
    <property type="entry name" value="BLL2464 PROTEIN"/>
    <property type="match status" value="1"/>
</dbReference>